<organism evidence="3 4">
    <name type="scientific">Linum trigynum</name>
    <dbReference type="NCBI Taxonomy" id="586398"/>
    <lineage>
        <taxon>Eukaryota</taxon>
        <taxon>Viridiplantae</taxon>
        <taxon>Streptophyta</taxon>
        <taxon>Embryophyta</taxon>
        <taxon>Tracheophyta</taxon>
        <taxon>Spermatophyta</taxon>
        <taxon>Magnoliopsida</taxon>
        <taxon>eudicotyledons</taxon>
        <taxon>Gunneridae</taxon>
        <taxon>Pentapetalae</taxon>
        <taxon>rosids</taxon>
        <taxon>fabids</taxon>
        <taxon>Malpighiales</taxon>
        <taxon>Linaceae</taxon>
        <taxon>Linum</taxon>
    </lineage>
</organism>
<protein>
    <submittedName>
        <fullName evidence="3">Uncharacterized protein</fullName>
    </submittedName>
</protein>
<dbReference type="SUPFAM" id="SSF53474">
    <property type="entry name" value="alpha/beta-Hydrolases"/>
    <property type="match status" value="1"/>
</dbReference>
<keyword evidence="4" id="KW-1185">Reference proteome</keyword>
<sequence>MERLTVTSLTLILMIVGQGVVGDVSGEKEKDRITDLPGLPAGTRLEFQQYAGYVTLFGGNQVFYYLVEYDGSSASPAEETWLIMWFSGGRVCSSVGSGGMLYAGPLRVQLDGSLKLNPWALNKVGNAGRRASPNCLGSELLWKYMIVGCNICSNIYLPKTIL</sequence>
<evidence type="ECO:0000256" key="2">
    <source>
        <dbReference type="SAM" id="SignalP"/>
    </source>
</evidence>
<gene>
    <name evidence="3" type="ORF">LTRI10_LOCUS36505</name>
</gene>
<accession>A0AAV2FCY0</accession>
<name>A0AAV2FCY0_9ROSI</name>
<dbReference type="GO" id="GO:0004185">
    <property type="term" value="F:serine-type carboxypeptidase activity"/>
    <property type="evidence" value="ECO:0007669"/>
    <property type="project" value="InterPro"/>
</dbReference>
<dbReference type="AlphaFoldDB" id="A0AAV2FCY0"/>
<dbReference type="InterPro" id="IPR001563">
    <property type="entry name" value="Peptidase_S10"/>
</dbReference>
<dbReference type="Proteomes" id="UP001497516">
    <property type="component" value="Chromosome 6"/>
</dbReference>
<dbReference type="EMBL" id="OZ034819">
    <property type="protein sequence ID" value="CAL1396120.1"/>
    <property type="molecule type" value="Genomic_DNA"/>
</dbReference>
<comment type="similarity">
    <text evidence="1">Belongs to the peptidase S10 family.</text>
</comment>
<feature type="chain" id="PRO_5043909480" evidence="2">
    <location>
        <begin position="23"/>
        <end position="162"/>
    </location>
</feature>
<feature type="signal peptide" evidence="2">
    <location>
        <begin position="1"/>
        <end position="22"/>
    </location>
</feature>
<evidence type="ECO:0000313" key="3">
    <source>
        <dbReference type="EMBL" id="CAL1396120.1"/>
    </source>
</evidence>
<proteinExistence type="inferred from homology"/>
<reference evidence="3 4" key="1">
    <citation type="submission" date="2024-04" db="EMBL/GenBank/DDBJ databases">
        <authorList>
            <person name="Fracassetti M."/>
        </authorList>
    </citation>
    <scope>NUCLEOTIDE SEQUENCE [LARGE SCALE GENOMIC DNA]</scope>
</reference>
<evidence type="ECO:0000313" key="4">
    <source>
        <dbReference type="Proteomes" id="UP001497516"/>
    </source>
</evidence>
<evidence type="ECO:0000256" key="1">
    <source>
        <dbReference type="ARBA" id="ARBA00009431"/>
    </source>
</evidence>
<dbReference type="GO" id="GO:0006508">
    <property type="term" value="P:proteolysis"/>
    <property type="evidence" value="ECO:0007669"/>
    <property type="project" value="InterPro"/>
</dbReference>
<keyword evidence="2" id="KW-0732">Signal</keyword>
<dbReference type="InterPro" id="IPR029058">
    <property type="entry name" value="AB_hydrolase_fold"/>
</dbReference>
<dbReference type="Gene3D" id="3.40.50.1820">
    <property type="entry name" value="alpha/beta hydrolase"/>
    <property type="match status" value="1"/>
</dbReference>
<dbReference type="Pfam" id="PF00450">
    <property type="entry name" value="Peptidase_S10"/>
    <property type="match status" value="1"/>
</dbReference>